<reference evidence="2" key="1">
    <citation type="submission" date="2020-11" db="EMBL/GenBank/DDBJ databases">
        <title>Bacterial whole genome sequence for Panacibacter sp. DH6.</title>
        <authorList>
            <person name="Le V."/>
            <person name="Ko S."/>
            <person name="Ahn C.-Y."/>
            <person name="Oh H.-M."/>
        </authorList>
    </citation>
    <scope>NUCLEOTIDE SEQUENCE</scope>
    <source>
        <strain evidence="2">DH6</strain>
    </source>
</reference>
<proteinExistence type="predicted"/>
<feature type="domain" description="AB hydrolase-1" evidence="1">
    <location>
        <begin position="4"/>
        <end position="206"/>
    </location>
</feature>
<keyword evidence="3" id="KW-1185">Reference proteome</keyword>
<comment type="caution">
    <text evidence="2">The sequence shown here is derived from an EMBL/GenBank/DDBJ whole genome shotgun (WGS) entry which is preliminary data.</text>
</comment>
<dbReference type="RefSeq" id="WP_196991187.1">
    <property type="nucleotide sequence ID" value="NZ_JADWYR010000002.1"/>
</dbReference>
<dbReference type="Gene3D" id="3.40.50.1820">
    <property type="entry name" value="alpha/beta hydrolase"/>
    <property type="match status" value="1"/>
</dbReference>
<sequence length="231" mass="26036">MKVYFISGLGADKTVFQLLKLHNAEPVFIDWITPLKNESLPDYALRLKSFYKIPDNAFIAGLSFGGMLTTEIAKAFPSVKGILLSSAKTSKEIPFYYRTGKYFSLYKWTSPKMQRWFMLRIKSWFDLKTPAFIKVYEELIANSDTAFNNWAVSALLNWSNKIVPGNVVHVHGTIDKILPYKYVTSNYTIRKGGHLMVLEQAAEVSAIMNDIIEGYLSASSSASQPGHLCQA</sequence>
<dbReference type="Pfam" id="PF12697">
    <property type="entry name" value="Abhydrolase_6"/>
    <property type="match status" value="1"/>
</dbReference>
<dbReference type="EMBL" id="JADWYR010000002">
    <property type="protein sequence ID" value="MBG9377086.1"/>
    <property type="molecule type" value="Genomic_DNA"/>
</dbReference>
<evidence type="ECO:0000313" key="2">
    <source>
        <dbReference type="EMBL" id="MBG9377086.1"/>
    </source>
</evidence>
<evidence type="ECO:0000259" key="1">
    <source>
        <dbReference type="Pfam" id="PF12697"/>
    </source>
</evidence>
<gene>
    <name evidence="2" type="ORF">I5907_12655</name>
</gene>
<name>A0A931EAY9_9BACT</name>
<dbReference type="AlphaFoldDB" id="A0A931EAY9"/>
<protein>
    <submittedName>
        <fullName evidence="2">Alpha/beta hydrolase</fullName>
    </submittedName>
</protein>
<dbReference type="Proteomes" id="UP000628448">
    <property type="component" value="Unassembled WGS sequence"/>
</dbReference>
<dbReference type="GO" id="GO:0016787">
    <property type="term" value="F:hydrolase activity"/>
    <property type="evidence" value="ECO:0007669"/>
    <property type="project" value="UniProtKB-KW"/>
</dbReference>
<dbReference type="InterPro" id="IPR000073">
    <property type="entry name" value="AB_hydrolase_1"/>
</dbReference>
<organism evidence="2 3">
    <name type="scientific">Panacibacter microcysteis</name>
    <dbReference type="NCBI Taxonomy" id="2793269"/>
    <lineage>
        <taxon>Bacteria</taxon>
        <taxon>Pseudomonadati</taxon>
        <taxon>Bacteroidota</taxon>
        <taxon>Chitinophagia</taxon>
        <taxon>Chitinophagales</taxon>
        <taxon>Chitinophagaceae</taxon>
        <taxon>Panacibacter</taxon>
    </lineage>
</organism>
<dbReference type="SUPFAM" id="SSF53474">
    <property type="entry name" value="alpha/beta-Hydrolases"/>
    <property type="match status" value="1"/>
</dbReference>
<evidence type="ECO:0000313" key="3">
    <source>
        <dbReference type="Proteomes" id="UP000628448"/>
    </source>
</evidence>
<dbReference type="InterPro" id="IPR029058">
    <property type="entry name" value="AB_hydrolase_fold"/>
</dbReference>
<accession>A0A931EAY9</accession>
<keyword evidence="2" id="KW-0378">Hydrolase</keyword>